<evidence type="ECO:0000313" key="3">
    <source>
        <dbReference type="Proteomes" id="UP000789901"/>
    </source>
</evidence>
<organism evidence="2 3">
    <name type="scientific">Gigaspora margarita</name>
    <dbReference type="NCBI Taxonomy" id="4874"/>
    <lineage>
        <taxon>Eukaryota</taxon>
        <taxon>Fungi</taxon>
        <taxon>Fungi incertae sedis</taxon>
        <taxon>Mucoromycota</taxon>
        <taxon>Glomeromycotina</taxon>
        <taxon>Glomeromycetes</taxon>
        <taxon>Diversisporales</taxon>
        <taxon>Gigasporaceae</taxon>
        <taxon>Gigaspora</taxon>
    </lineage>
</organism>
<protein>
    <submittedName>
        <fullName evidence="2">26842_t:CDS:1</fullName>
    </submittedName>
</protein>
<keyword evidence="3" id="KW-1185">Reference proteome</keyword>
<dbReference type="Proteomes" id="UP000789901">
    <property type="component" value="Unassembled WGS sequence"/>
</dbReference>
<name>A0ABN7X430_GIGMA</name>
<keyword evidence="1" id="KW-1133">Transmembrane helix</keyword>
<dbReference type="Gene3D" id="3.40.50.300">
    <property type="entry name" value="P-loop containing nucleotide triphosphate hydrolases"/>
    <property type="match status" value="1"/>
</dbReference>
<feature type="transmembrane region" description="Helical" evidence="1">
    <location>
        <begin position="63"/>
        <end position="86"/>
    </location>
</feature>
<accession>A0ABN7X430</accession>
<reference evidence="2 3" key="1">
    <citation type="submission" date="2021-06" db="EMBL/GenBank/DDBJ databases">
        <authorList>
            <person name="Kallberg Y."/>
            <person name="Tangrot J."/>
            <person name="Rosling A."/>
        </authorList>
    </citation>
    <scope>NUCLEOTIDE SEQUENCE [LARGE SCALE GENOMIC DNA]</scope>
    <source>
        <strain evidence="2 3">120-4 pot B 10/14</strain>
    </source>
</reference>
<sequence length="129" mass="14815">MNKSISSIDMDKIISLDDQIKTIAEKIFKFTDLRPEQMDAINYYIRENKNTLIMIKTGNRNSFCYTASSILFDGLTIIILPLKIIYPKSRISYGYLSVSSQETVEYEAKVCKEIALGFTHLLFVISEKL</sequence>
<keyword evidence="1" id="KW-0472">Membrane</keyword>
<gene>
    <name evidence="2" type="ORF">GMARGA_LOCUS38371</name>
</gene>
<dbReference type="SUPFAM" id="SSF52540">
    <property type="entry name" value="P-loop containing nucleoside triphosphate hydrolases"/>
    <property type="match status" value="1"/>
</dbReference>
<proteinExistence type="predicted"/>
<comment type="caution">
    <text evidence="2">The sequence shown here is derived from an EMBL/GenBank/DDBJ whole genome shotgun (WGS) entry which is preliminary data.</text>
</comment>
<evidence type="ECO:0000256" key="1">
    <source>
        <dbReference type="SAM" id="Phobius"/>
    </source>
</evidence>
<dbReference type="EMBL" id="CAJVQB010085151">
    <property type="protein sequence ID" value="CAG8846845.1"/>
    <property type="molecule type" value="Genomic_DNA"/>
</dbReference>
<keyword evidence="1" id="KW-0812">Transmembrane</keyword>
<dbReference type="InterPro" id="IPR027417">
    <property type="entry name" value="P-loop_NTPase"/>
</dbReference>
<evidence type="ECO:0000313" key="2">
    <source>
        <dbReference type="EMBL" id="CAG8846845.1"/>
    </source>
</evidence>